<feature type="transmembrane region" description="Helical" evidence="1">
    <location>
        <begin position="60"/>
        <end position="83"/>
    </location>
</feature>
<dbReference type="AlphaFoldDB" id="A0A848HKC4"/>
<evidence type="ECO:0000313" key="2">
    <source>
        <dbReference type="EMBL" id="NML61582.1"/>
    </source>
</evidence>
<dbReference type="EMBL" id="JABBGG010000005">
    <property type="protein sequence ID" value="NML61582.1"/>
    <property type="molecule type" value="Genomic_DNA"/>
</dbReference>
<reference evidence="2 3" key="1">
    <citation type="submission" date="2020-04" db="EMBL/GenBank/DDBJ databases">
        <title>Massilia sp. RP-1-19 isolated from soil.</title>
        <authorList>
            <person name="Dahal R.H."/>
        </authorList>
    </citation>
    <scope>NUCLEOTIDE SEQUENCE [LARGE SCALE GENOMIC DNA]</scope>
    <source>
        <strain evidence="2 3">RP-1-19</strain>
    </source>
</reference>
<proteinExistence type="predicted"/>
<evidence type="ECO:0000256" key="1">
    <source>
        <dbReference type="SAM" id="Phobius"/>
    </source>
</evidence>
<dbReference type="Proteomes" id="UP000583752">
    <property type="component" value="Unassembled WGS sequence"/>
</dbReference>
<keyword evidence="1" id="KW-0812">Transmembrane</keyword>
<feature type="transmembrane region" description="Helical" evidence="1">
    <location>
        <begin position="29"/>
        <end position="48"/>
    </location>
</feature>
<gene>
    <name evidence="2" type="ORF">HHL21_10920</name>
</gene>
<organism evidence="2 3">
    <name type="scientific">Massilia polaris</name>
    <dbReference type="NCBI Taxonomy" id="2728846"/>
    <lineage>
        <taxon>Bacteria</taxon>
        <taxon>Pseudomonadati</taxon>
        <taxon>Pseudomonadota</taxon>
        <taxon>Betaproteobacteria</taxon>
        <taxon>Burkholderiales</taxon>
        <taxon>Oxalobacteraceae</taxon>
        <taxon>Telluria group</taxon>
        <taxon>Massilia</taxon>
    </lineage>
</organism>
<keyword evidence="1" id="KW-0472">Membrane</keyword>
<sequence length="89" mass="9162">MGVVALVTAAILLVPFVAMQFTGEVNWTLSDFVIAGVLLAGTGLAYVLCTMKMSNPRSRLVIGAVLAVALLLVWAELAVGLIGTPFAGS</sequence>
<keyword evidence="1" id="KW-1133">Transmembrane helix</keyword>
<evidence type="ECO:0000313" key="3">
    <source>
        <dbReference type="Proteomes" id="UP000583752"/>
    </source>
</evidence>
<name>A0A848HKC4_9BURK</name>
<protein>
    <submittedName>
        <fullName evidence="2">Uncharacterized protein</fullName>
    </submittedName>
</protein>
<accession>A0A848HKC4</accession>
<comment type="caution">
    <text evidence="2">The sequence shown here is derived from an EMBL/GenBank/DDBJ whole genome shotgun (WGS) entry which is preliminary data.</text>
</comment>
<keyword evidence="3" id="KW-1185">Reference proteome</keyword>